<evidence type="ECO:0000259" key="1">
    <source>
        <dbReference type="PROSITE" id="PS51186"/>
    </source>
</evidence>
<dbReference type="Proteomes" id="UP000031012">
    <property type="component" value="Unassembled WGS sequence"/>
</dbReference>
<dbReference type="Gene3D" id="3.40.630.30">
    <property type="match status" value="1"/>
</dbReference>
<comment type="caution">
    <text evidence="2">The sequence shown here is derived from an EMBL/GenBank/DDBJ whole genome shotgun (WGS) entry which is preliminary data.</text>
</comment>
<dbReference type="InterPro" id="IPR000182">
    <property type="entry name" value="GNAT_dom"/>
</dbReference>
<protein>
    <submittedName>
        <fullName evidence="2">Acetyltransferase</fullName>
    </submittedName>
</protein>
<name>A0A0B2U7C6_9GAMM</name>
<dbReference type="PANTHER" id="PTHR43792">
    <property type="entry name" value="GNAT FAMILY, PUTATIVE (AFU_ORTHOLOGUE AFUA_3G00765)-RELATED-RELATED"/>
    <property type="match status" value="1"/>
</dbReference>
<dbReference type="InterPro" id="IPR051531">
    <property type="entry name" value="N-acetyltransferase"/>
</dbReference>
<reference evidence="2 3" key="1">
    <citation type="submission" date="2014-03" db="EMBL/GenBank/DDBJ databases">
        <title>Genome sequence of the diesel-degrader and plant-growth promoter Acinetobacter oleivorans PF-1 isolated from the roots of poplar tree.</title>
        <authorList>
            <person name="Gkorezis P."/>
            <person name="van Hamme J."/>
            <person name="Rineau F."/>
            <person name="Vangronsveld J."/>
            <person name="Francetti A."/>
        </authorList>
    </citation>
    <scope>NUCLEOTIDE SEQUENCE [LARGE SCALE GENOMIC DNA]</scope>
    <source>
        <strain evidence="2 3">PF1</strain>
    </source>
</reference>
<feature type="domain" description="N-acetyltransferase" evidence="1">
    <location>
        <begin position="13"/>
        <end position="168"/>
    </location>
</feature>
<keyword evidence="2" id="KW-0808">Transferase</keyword>
<dbReference type="PANTHER" id="PTHR43792:SF1">
    <property type="entry name" value="N-ACETYLTRANSFERASE DOMAIN-CONTAINING PROTEIN"/>
    <property type="match status" value="1"/>
</dbReference>
<dbReference type="SUPFAM" id="SSF55729">
    <property type="entry name" value="Acyl-CoA N-acyltransferases (Nat)"/>
    <property type="match status" value="1"/>
</dbReference>
<accession>A0A0B2U7C6</accession>
<dbReference type="Pfam" id="PF13302">
    <property type="entry name" value="Acetyltransf_3"/>
    <property type="match status" value="1"/>
</dbReference>
<dbReference type="PROSITE" id="PS51186">
    <property type="entry name" value="GNAT"/>
    <property type="match status" value="1"/>
</dbReference>
<dbReference type="EMBL" id="JHQK01000007">
    <property type="protein sequence ID" value="KHN66831.1"/>
    <property type="molecule type" value="Genomic_DNA"/>
</dbReference>
<evidence type="ECO:0000313" key="3">
    <source>
        <dbReference type="Proteomes" id="UP000031012"/>
    </source>
</evidence>
<dbReference type="GO" id="GO:0016747">
    <property type="term" value="F:acyltransferase activity, transferring groups other than amino-acyl groups"/>
    <property type="evidence" value="ECO:0007669"/>
    <property type="project" value="InterPro"/>
</dbReference>
<proteinExistence type="predicted"/>
<gene>
    <name evidence="2" type="ORF">DH17_16925</name>
</gene>
<evidence type="ECO:0000313" key="2">
    <source>
        <dbReference type="EMBL" id="KHN66831.1"/>
    </source>
</evidence>
<organism evidence="2 3">
    <name type="scientific">Acinetobacter oleivorans</name>
    <dbReference type="NCBI Taxonomy" id="1148157"/>
    <lineage>
        <taxon>Bacteria</taxon>
        <taxon>Pseudomonadati</taxon>
        <taxon>Pseudomonadota</taxon>
        <taxon>Gammaproteobacteria</taxon>
        <taxon>Moraxellales</taxon>
        <taxon>Moraxellaceae</taxon>
        <taxon>Acinetobacter</taxon>
    </lineage>
</organism>
<dbReference type="AlphaFoldDB" id="A0A0B2U7C6"/>
<sequence>MNLHEVSISTQRLNLNPFSAEDADETFNCITPTLTRYMAWDPQPRHEFNQTWNDWLKNFKAGSEIIFVIREAHSQIFIGLVGLHRMQTPHPELGIWIREDYHYHGYGREAVSGVAKWAVDFVKPDYFIYPVAEENYPSRKIAESLGGKVVSKSTGPKYEFVTYEIPINS</sequence>
<dbReference type="InterPro" id="IPR016181">
    <property type="entry name" value="Acyl_CoA_acyltransferase"/>
</dbReference>